<organism evidence="2 3">
    <name type="scientific">Paraburkholderia tagetis</name>
    <dbReference type="NCBI Taxonomy" id="2913261"/>
    <lineage>
        <taxon>Bacteria</taxon>
        <taxon>Pseudomonadati</taxon>
        <taxon>Pseudomonadota</taxon>
        <taxon>Betaproteobacteria</taxon>
        <taxon>Burkholderiales</taxon>
        <taxon>Burkholderiaceae</taxon>
        <taxon>Paraburkholderia</taxon>
    </lineage>
</organism>
<proteinExistence type="predicted"/>
<name>A0A9X1RSJ3_9BURK</name>
<evidence type="ECO:0000256" key="1">
    <source>
        <dbReference type="SAM" id="SignalP"/>
    </source>
</evidence>
<keyword evidence="3" id="KW-1185">Reference proteome</keyword>
<protein>
    <recommendedName>
        <fullName evidence="4">OmpA family protein</fullName>
    </recommendedName>
</protein>
<gene>
    <name evidence="2" type="ORF">L5014_17860</name>
</gene>
<evidence type="ECO:0008006" key="4">
    <source>
        <dbReference type="Google" id="ProtNLM"/>
    </source>
</evidence>
<evidence type="ECO:0000313" key="2">
    <source>
        <dbReference type="EMBL" id="MCG5075207.1"/>
    </source>
</evidence>
<accession>A0A9X1RSJ3</accession>
<dbReference type="EMBL" id="JAKLJA010000013">
    <property type="protein sequence ID" value="MCG5075207.1"/>
    <property type="molecule type" value="Genomic_DNA"/>
</dbReference>
<feature type="chain" id="PRO_5040887153" description="OmpA family protein" evidence="1">
    <location>
        <begin position="33"/>
        <end position="157"/>
    </location>
</feature>
<sequence>MVIKIEMREKMKSCILLAAFSTFSIFSSQSLAECKGSQNMPGEQISLPFKKNEKSLSPEDAKRLKDWADSMNGKYPIQQWLSIGAYAQPNEYMPDTLSISRGVSIAKLALDDGLVKAPIEIKSHVGSIGNPGSYDDESRSVTLQLSPGCPDNCCDGK</sequence>
<feature type="signal peptide" evidence="1">
    <location>
        <begin position="1"/>
        <end position="32"/>
    </location>
</feature>
<evidence type="ECO:0000313" key="3">
    <source>
        <dbReference type="Proteomes" id="UP001139308"/>
    </source>
</evidence>
<dbReference type="AlphaFoldDB" id="A0A9X1RSJ3"/>
<comment type="caution">
    <text evidence="2">The sequence shown here is derived from an EMBL/GenBank/DDBJ whole genome shotgun (WGS) entry which is preliminary data.</text>
</comment>
<reference evidence="2" key="1">
    <citation type="submission" date="2022-01" db="EMBL/GenBank/DDBJ databases">
        <title>Genome sequence and assembly of Parabukholderia sp. RG36.</title>
        <authorList>
            <person name="Chhetri G."/>
        </authorList>
    </citation>
    <scope>NUCLEOTIDE SEQUENCE</scope>
    <source>
        <strain evidence="2">RG36</strain>
    </source>
</reference>
<keyword evidence="1" id="KW-0732">Signal</keyword>
<dbReference type="Proteomes" id="UP001139308">
    <property type="component" value="Unassembled WGS sequence"/>
</dbReference>
<dbReference type="RefSeq" id="WP_238465059.1">
    <property type="nucleotide sequence ID" value="NZ_JAKLJA010000013.1"/>
</dbReference>